<keyword evidence="2" id="KW-1185">Reference proteome</keyword>
<protein>
    <submittedName>
        <fullName evidence="1">Uncharacterized protein</fullName>
    </submittedName>
</protein>
<gene>
    <name evidence="1" type="ORF">Poli38472_012547</name>
</gene>
<proteinExistence type="predicted"/>
<name>A0A8K1CDF0_PYTOL</name>
<evidence type="ECO:0000313" key="1">
    <source>
        <dbReference type="EMBL" id="TMW61356.1"/>
    </source>
</evidence>
<reference evidence="1" key="1">
    <citation type="submission" date="2019-03" db="EMBL/GenBank/DDBJ databases">
        <title>Long read genome sequence of the mycoparasitic Pythium oligandrum ATCC 38472 isolated from sugarbeet rhizosphere.</title>
        <authorList>
            <person name="Gaulin E."/>
        </authorList>
    </citation>
    <scope>NUCLEOTIDE SEQUENCE</scope>
    <source>
        <strain evidence="1">ATCC 38472_TT</strain>
    </source>
</reference>
<accession>A0A8K1CDF0</accession>
<sequence length="192" mass="21152">MTATPVSETIPNLEFSPSERHDVIEMTAGVIAETLRVEKQYLATYGELSKNEWKQGRMSIIESMNGKIDLEEIDWPETRSVADSINTNSVSGSFSSNSIPLRFVNQIRNDFDSSNTSSSNSSGEANPAPTFVYSRVPMLFGAGHVDGTLEDVALGLYAGDEVSWKERGAYIKDGYNYSRILSTILEPTPEDP</sequence>
<dbReference type="AlphaFoldDB" id="A0A8K1CDF0"/>
<organism evidence="1 2">
    <name type="scientific">Pythium oligandrum</name>
    <name type="common">Mycoparasitic fungus</name>
    <dbReference type="NCBI Taxonomy" id="41045"/>
    <lineage>
        <taxon>Eukaryota</taxon>
        <taxon>Sar</taxon>
        <taxon>Stramenopiles</taxon>
        <taxon>Oomycota</taxon>
        <taxon>Peronosporomycetes</taxon>
        <taxon>Pythiales</taxon>
        <taxon>Pythiaceae</taxon>
        <taxon>Pythium</taxon>
    </lineage>
</organism>
<dbReference type="Proteomes" id="UP000794436">
    <property type="component" value="Unassembled WGS sequence"/>
</dbReference>
<evidence type="ECO:0000313" key="2">
    <source>
        <dbReference type="Proteomes" id="UP000794436"/>
    </source>
</evidence>
<comment type="caution">
    <text evidence="1">The sequence shown here is derived from an EMBL/GenBank/DDBJ whole genome shotgun (WGS) entry which is preliminary data.</text>
</comment>
<dbReference type="EMBL" id="SPLM01000076">
    <property type="protein sequence ID" value="TMW61356.1"/>
    <property type="molecule type" value="Genomic_DNA"/>
</dbReference>